<comment type="caution">
    <text evidence="4">The sequence shown here is derived from an EMBL/GenBank/DDBJ whole genome shotgun (WGS) entry which is preliminary data.</text>
</comment>
<dbReference type="EMBL" id="JAIUJR010000001">
    <property type="protein sequence ID" value="MCA0131578.1"/>
    <property type="molecule type" value="Genomic_DNA"/>
</dbReference>
<feature type="signal peptide" evidence="2">
    <location>
        <begin position="1"/>
        <end position="20"/>
    </location>
</feature>
<dbReference type="Proteomes" id="UP001198901">
    <property type="component" value="Unassembled WGS sequence"/>
</dbReference>
<dbReference type="Pfam" id="PF18962">
    <property type="entry name" value="Por_Secre_tail"/>
    <property type="match status" value="1"/>
</dbReference>
<gene>
    <name evidence="4" type="ORF">LBU54_03205</name>
</gene>
<dbReference type="InterPro" id="IPR026444">
    <property type="entry name" value="Secre_tail"/>
</dbReference>
<organism evidence="4 5">
    <name type="scientific">Winogradskyella alexanderae</name>
    <dbReference type="NCBI Taxonomy" id="2877123"/>
    <lineage>
        <taxon>Bacteria</taxon>
        <taxon>Pseudomonadati</taxon>
        <taxon>Bacteroidota</taxon>
        <taxon>Flavobacteriia</taxon>
        <taxon>Flavobacteriales</taxon>
        <taxon>Flavobacteriaceae</taxon>
        <taxon>Winogradskyella</taxon>
    </lineage>
</organism>
<feature type="chain" id="PRO_5045640179" evidence="2">
    <location>
        <begin position="21"/>
        <end position="828"/>
    </location>
</feature>
<evidence type="ECO:0000259" key="3">
    <source>
        <dbReference type="Pfam" id="PF18962"/>
    </source>
</evidence>
<dbReference type="RefSeq" id="WP_224525736.1">
    <property type="nucleotide sequence ID" value="NZ_JAIUJR010000001.1"/>
</dbReference>
<accession>A0ABS7XNK0</accession>
<reference evidence="5" key="1">
    <citation type="submission" date="2023-07" db="EMBL/GenBank/DDBJ databases">
        <authorList>
            <person name="Yue Y."/>
        </authorList>
    </citation>
    <scope>NUCLEOTIDE SEQUENCE [LARGE SCALE GENOMIC DNA]</scope>
    <source>
        <strain evidence="5">D23</strain>
    </source>
</reference>
<sequence>MKRFLPSLIMMCLVVVALKAQTITWTGAGDGTNWEDANNWDLIVVPSISNDVIIPESNDISGYNDITINDHAYARSITLNRLSVLNIYNDITFTDPSLFDYFSVINWYSGDINSGETGASAHISTLTNKGAIYIHSGAMYASSLSYCILNNEGGLSLQYSAVLLLLTGSELINLQYGSVTLHDQSDILPTIPIPGYYTVGAITNYGTLEASQDSGYVDIMVPVDNFGTIDSKQSVLNFSSSYLSNHTIGILKGSNTIKLPDSGTFVNNGRLEPGGSAGVLTLIGDFTNSPSSKLDVELYGYAQGMSYDVINIQGNVVFNGQVNVLLDFEPLINTEFSVVTTTGSITTCNLDTQAFAVYGGHIYEFSVGCHNSNEVVIEVIDIIPAPAMVTWTGNGDGYNWNDAYNWEYLAVPNSDNHVMIPDGSTVEINDNVQIKSITVEGNTVMTLNAGIAFLEPSLFDENVTVNWNLGAIGSFWPDFEGILTNKGTININRPFPTFGAPQFIGAIVNNEGIINLVNGYLILWVSTFNNQPTGLIDIQSVESGIGCSLSGCGVLNNYGVIRKSLGYGNSNFSGIVENMGLIEILIGGISFSDRIGTSFINTDQGTVKGIGAFDTTGLPSYANNGTFEPGISPGALNFIGNFSSSTSSTLAIDLDGLSQGTDYDLLAITGNAEFNGLIEVTMGFEGEINDEFIISTTTGIINSCSLPTQVSAIFDGNLYEFEVTCRNNKELVLTITNKLLSVDSYELSAKTIQLFPNPTRNQFTIRNNSNQNLSIISILDINGRIVRKIDLTEKKRDVVVSLQGLPSGLYLVKLSSMSSSVVKKLLKM</sequence>
<protein>
    <submittedName>
        <fullName evidence="4">T9SS type A sorting domain-containing protein</fullName>
    </submittedName>
</protein>
<evidence type="ECO:0000313" key="5">
    <source>
        <dbReference type="Proteomes" id="UP001198901"/>
    </source>
</evidence>
<evidence type="ECO:0000256" key="2">
    <source>
        <dbReference type="SAM" id="SignalP"/>
    </source>
</evidence>
<name>A0ABS7XNK0_9FLAO</name>
<evidence type="ECO:0000256" key="1">
    <source>
        <dbReference type="ARBA" id="ARBA00022729"/>
    </source>
</evidence>
<evidence type="ECO:0000313" key="4">
    <source>
        <dbReference type="EMBL" id="MCA0131578.1"/>
    </source>
</evidence>
<keyword evidence="1 2" id="KW-0732">Signal</keyword>
<dbReference type="NCBIfam" id="TIGR04183">
    <property type="entry name" value="Por_Secre_tail"/>
    <property type="match status" value="1"/>
</dbReference>
<keyword evidence="5" id="KW-1185">Reference proteome</keyword>
<proteinExistence type="predicted"/>
<feature type="domain" description="Secretion system C-terminal sorting" evidence="3">
    <location>
        <begin position="754"/>
        <end position="825"/>
    </location>
</feature>